<dbReference type="PANTHER" id="PTHR38440:SF1">
    <property type="entry name" value="UPF0398 PROTEIN SPR0331"/>
    <property type="match status" value="1"/>
</dbReference>
<dbReference type="RefSeq" id="WP_275119175.1">
    <property type="nucleotide sequence ID" value="NZ_JAOTPO010000009.1"/>
</dbReference>
<comment type="similarity">
    <text evidence="1">Belongs to the UPF0398 family.</text>
</comment>
<keyword evidence="3" id="KW-1185">Reference proteome</keyword>
<evidence type="ECO:0000313" key="2">
    <source>
        <dbReference type="EMBL" id="MDE5414401.1"/>
    </source>
</evidence>
<organism evidence="2 3">
    <name type="scientific">Alkalihalobacterium chitinilyticum</name>
    <dbReference type="NCBI Taxonomy" id="2980103"/>
    <lineage>
        <taxon>Bacteria</taxon>
        <taxon>Bacillati</taxon>
        <taxon>Bacillota</taxon>
        <taxon>Bacilli</taxon>
        <taxon>Bacillales</taxon>
        <taxon>Bacillaceae</taxon>
        <taxon>Alkalihalobacterium</taxon>
    </lineage>
</organism>
<protein>
    <recommendedName>
        <fullName evidence="1">UPF0398 protein N7Z68_13555</fullName>
    </recommendedName>
</protein>
<gene>
    <name evidence="2" type="ORF">N7Z68_13555</name>
</gene>
<dbReference type="PIRSF" id="PIRSF021290">
    <property type="entry name" value="DUF1273"/>
    <property type="match status" value="1"/>
</dbReference>
<dbReference type="InterPro" id="IPR010697">
    <property type="entry name" value="YspA"/>
</dbReference>
<proteinExistence type="inferred from homology"/>
<dbReference type="PANTHER" id="PTHR38440">
    <property type="entry name" value="UPF0398 PROTEIN YPSA"/>
    <property type="match status" value="1"/>
</dbReference>
<evidence type="ECO:0000313" key="3">
    <source>
        <dbReference type="Proteomes" id="UP001148125"/>
    </source>
</evidence>
<accession>A0ABT5VG17</accession>
<dbReference type="Proteomes" id="UP001148125">
    <property type="component" value="Unassembled WGS sequence"/>
</dbReference>
<name>A0ABT5VG17_9BACI</name>
<dbReference type="NCBIfam" id="NF010181">
    <property type="entry name" value="PRK13660.1"/>
    <property type="match status" value="1"/>
</dbReference>
<evidence type="ECO:0000256" key="1">
    <source>
        <dbReference type="HAMAP-Rule" id="MF_01575"/>
    </source>
</evidence>
<sequence length="182" mass="21479">MKVCVVSGYKGHELGIFDQKHKGIHYIKKTIEKKLRSLLDEGLEWVLISGQLGVELWTAEVVYELKQEFPQLRLAVMTPFLQQEKNWSETNQEHYRHVLGLADFVDSISKREYESPAQLRVKNQYLIEKSDGLVILYDEWKEGSPKFYLEPALRRYERDGYPIFYITPDDINSTVQEEMDEF</sequence>
<dbReference type="Gene3D" id="3.40.50.450">
    <property type="match status" value="1"/>
</dbReference>
<comment type="caution">
    <text evidence="2">The sequence shown here is derived from an EMBL/GenBank/DDBJ whole genome shotgun (WGS) entry which is preliminary data.</text>
</comment>
<dbReference type="HAMAP" id="MF_01575">
    <property type="entry name" value="UPF0398"/>
    <property type="match status" value="1"/>
</dbReference>
<reference evidence="2" key="1">
    <citation type="submission" date="2024-05" db="EMBL/GenBank/DDBJ databases">
        <title>Alkalihalobacillus sp. strain MEB203 novel alkaliphilic bacterium from Lonar Lake, India.</title>
        <authorList>
            <person name="Joshi A."/>
            <person name="Thite S."/>
            <person name="Mengade P."/>
        </authorList>
    </citation>
    <scope>NUCLEOTIDE SEQUENCE</scope>
    <source>
        <strain evidence="2">MEB 203</strain>
    </source>
</reference>
<dbReference type="Pfam" id="PF06908">
    <property type="entry name" value="YpsA"/>
    <property type="match status" value="1"/>
</dbReference>
<dbReference type="SUPFAM" id="SSF102405">
    <property type="entry name" value="MCP/YpsA-like"/>
    <property type="match status" value="1"/>
</dbReference>
<dbReference type="EMBL" id="JAOTPO010000009">
    <property type="protein sequence ID" value="MDE5414401.1"/>
    <property type="molecule type" value="Genomic_DNA"/>
</dbReference>